<dbReference type="AlphaFoldDB" id="A0A6C0EVQ4"/>
<name>A0A6C0EVQ4_9ZZZZ</name>
<organism evidence="7">
    <name type="scientific">viral metagenome</name>
    <dbReference type="NCBI Taxonomy" id="1070528"/>
    <lineage>
        <taxon>unclassified sequences</taxon>
        <taxon>metagenomes</taxon>
        <taxon>organismal metagenomes</taxon>
    </lineage>
</organism>
<evidence type="ECO:0000259" key="5">
    <source>
        <dbReference type="Pfam" id="PF03159"/>
    </source>
</evidence>
<dbReference type="GO" id="GO:0000956">
    <property type="term" value="P:nuclear-transcribed mRNA catabolic process"/>
    <property type="evidence" value="ECO:0007669"/>
    <property type="project" value="TreeGrafter"/>
</dbReference>
<evidence type="ECO:0000259" key="6">
    <source>
        <dbReference type="Pfam" id="PF17846"/>
    </source>
</evidence>
<dbReference type="PANTHER" id="PTHR12341">
    <property type="entry name" value="5'-&gt;3' EXORIBONUCLEASE"/>
    <property type="match status" value="1"/>
</dbReference>
<feature type="domain" description="Xrn1 helical" evidence="6">
    <location>
        <begin position="294"/>
        <end position="596"/>
    </location>
</feature>
<keyword evidence="2" id="KW-0378">Hydrolase</keyword>
<dbReference type="InterPro" id="IPR004859">
    <property type="entry name" value="Xrn1_N"/>
</dbReference>
<sequence>MGVPSYFSHIVRDYGQIIKKLLSLPHIDNLYMDCNSLIYDAVKNSPTYDKTKKTDYEKELINMVCKKIDYYVESLKPRKRVFVAFDGVAPVAKLTQQRDRRYKSWYTAQLQREFEGKAYKEAWNTSAITPGTNFMKELNETVMNYYMAKNRTTIVGPEYIVSSSSEVGEGEHKIFEYMRKYPEYHNPPDMVTLVYGLDADLIMLTLNHLHITPNLYLFRETPEFIKSIDSTLDANTDYLLDIPELAASIVKYIHNYGETPKTRQTPLAGEYGKIGINLENNSKLDIASEMMTNRIKDYIFICFLLGNDFLPHFPALNIRTVGIDVMLNVYRETIGNTNTFLINGMNIQWGNFYKMIKHIADKEDDLLMDEHKKRDKFAKRFGNNGAASGYGRAVNAMNAFGGRNGKNQFVAPINENNTIGEDVQCMDDLLLLPMKERSIEKYINPFERDWEYRYYKALFDVDVTDERKKQICVNYLEGLEWTFNYYIKGCIDWRWCYNYHYAPLFKDLVKYIPQMSLQFITPKPQQSIEDVVQLCYVLPRENLNLLPMNVNIVLLENLSHLYGDDYEFKWAYCRYFWESHAELPRLTISTLEDIVRQANTMKSFAKSQPVDIKIKNRLS</sequence>
<proteinExistence type="inferred from homology"/>
<dbReference type="Pfam" id="PF17846">
    <property type="entry name" value="XRN_M"/>
    <property type="match status" value="1"/>
</dbReference>
<dbReference type="GO" id="GO:0003723">
    <property type="term" value="F:RNA binding"/>
    <property type="evidence" value="ECO:0007669"/>
    <property type="project" value="TreeGrafter"/>
</dbReference>
<dbReference type="GO" id="GO:0005634">
    <property type="term" value="C:nucleus"/>
    <property type="evidence" value="ECO:0007669"/>
    <property type="project" value="TreeGrafter"/>
</dbReference>
<dbReference type="PANTHER" id="PTHR12341:SF7">
    <property type="entry name" value="5'-3' EXORIBONUCLEASE 1"/>
    <property type="match status" value="1"/>
</dbReference>
<dbReference type="InterPro" id="IPR041412">
    <property type="entry name" value="Xrn1_helical"/>
</dbReference>
<dbReference type="EMBL" id="MN738961">
    <property type="protein sequence ID" value="QHT33254.1"/>
    <property type="molecule type" value="Genomic_DNA"/>
</dbReference>
<evidence type="ECO:0000256" key="4">
    <source>
        <dbReference type="ARBA" id="ARBA00038299"/>
    </source>
</evidence>
<dbReference type="InterPro" id="IPR027073">
    <property type="entry name" value="5_3_exoribonuclease"/>
</dbReference>
<comment type="similarity">
    <text evidence="4">Belongs to the 5'-3' exonuclease family.</text>
</comment>
<keyword evidence="1" id="KW-0540">Nuclease</keyword>
<evidence type="ECO:0000256" key="3">
    <source>
        <dbReference type="ARBA" id="ARBA00022839"/>
    </source>
</evidence>
<reference evidence="7" key="1">
    <citation type="journal article" date="2020" name="Nature">
        <title>Giant virus diversity and host interactions through global metagenomics.</title>
        <authorList>
            <person name="Schulz F."/>
            <person name="Roux S."/>
            <person name="Paez-Espino D."/>
            <person name="Jungbluth S."/>
            <person name="Walsh D.A."/>
            <person name="Denef V.J."/>
            <person name="McMahon K.D."/>
            <person name="Konstantinidis K.T."/>
            <person name="Eloe-Fadrosh E.A."/>
            <person name="Kyrpides N.C."/>
            <person name="Woyke T."/>
        </authorList>
    </citation>
    <scope>NUCLEOTIDE SEQUENCE</scope>
    <source>
        <strain evidence="7">GVMAG-M-3300009161-34</strain>
    </source>
</reference>
<keyword evidence="3" id="KW-0269">Exonuclease</keyword>
<dbReference type="GO" id="GO:0004534">
    <property type="term" value="F:5'-3' RNA exonuclease activity"/>
    <property type="evidence" value="ECO:0007669"/>
    <property type="project" value="TreeGrafter"/>
</dbReference>
<evidence type="ECO:0008006" key="8">
    <source>
        <dbReference type="Google" id="ProtNLM"/>
    </source>
</evidence>
<accession>A0A6C0EVQ4</accession>
<feature type="domain" description="Xrn1 N-terminal" evidence="5">
    <location>
        <begin position="1"/>
        <end position="220"/>
    </location>
</feature>
<protein>
    <recommendedName>
        <fullName evidence="8">Xrn1 N-terminal domain-containing protein</fullName>
    </recommendedName>
</protein>
<dbReference type="GO" id="GO:0016075">
    <property type="term" value="P:rRNA catabolic process"/>
    <property type="evidence" value="ECO:0007669"/>
    <property type="project" value="TreeGrafter"/>
</dbReference>
<dbReference type="Gene3D" id="3.40.50.12390">
    <property type="match status" value="1"/>
</dbReference>
<evidence type="ECO:0000256" key="2">
    <source>
        <dbReference type="ARBA" id="ARBA00022801"/>
    </source>
</evidence>
<dbReference type="Pfam" id="PF03159">
    <property type="entry name" value="XRN_N"/>
    <property type="match status" value="1"/>
</dbReference>
<evidence type="ECO:0000313" key="7">
    <source>
        <dbReference type="EMBL" id="QHT33254.1"/>
    </source>
</evidence>
<evidence type="ECO:0000256" key="1">
    <source>
        <dbReference type="ARBA" id="ARBA00022722"/>
    </source>
</evidence>